<dbReference type="Proteomes" id="UP000655830">
    <property type="component" value="Unassembled WGS sequence"/>
</dbReference>
<evidence type="ECO:0000256" key="2">
    <source>
        <dbReference type="ARBA" id="ARBA00023015"/>
    </source>
</evidence>
<dbReference type="Pfam" id="PF08281">
    <property type="entry name" value="Sigma70_r4_2"/>
    <property type="match status" value="1"/>
</dbReference>
<dbReference type="Gene3D" id="1.10.10.10">
    <property type="entry name" value="Winged helix-like DNA-binding domain superfamily/Winged helix DNA-binding domain"/>
    <property type="match status" value="1"/>
</dbReference>
<keyword evidence="4" id="KW-0804">Transcription</keyword>
<dbReference type="PANTHER" id="PTHR43133">
    <property type="entry name" value="RNA POLYMERASE ECF-TYPE SIGMA FACTO"/>
    <property type="match status" value="1"/>
</dbReference>
<dbReference type="InterPro" id="IPR036388">
    <property type="entry name" value="WH-like_DNA-bd_sf"/>
</dbReference>
<dbReference type="Gene3D" id="1.10.1740.10">
    <property type="match status" value="1"/>
</dbReference>
<name>A0A926IER7_9FIRM</name>
<proteinExistence type="inferred from homology"/>
<dbReference type="InterPro" id="IPR039425">
    <property type="entry name" value="RNA_pol_sigma-70-like"/>
</dbReference>
<feature type="domain" description="RNA polymerase sigma factor 70 region 4 type 2" evidence="6">
    <location>
        <begin position="107"/>
        <end position="158"/>
    </location>
</feature>
<dbReference type="InterPro" id="IPR013249">
    <property type="entry name" value="RNA_pol_sigma70_r4_t2"/>
</dbReference>
<dbReference type="GO" id="GO:0016987">
    <property type="term" value="F:sigma factor activity"/>
    <property type="evidence" value="ECO:0007669"/>
    <property type="project" value="UniProtKB-KW"/>
</dbReference>
<evidence type="ECO:0000313" key="8">
    <source>
        <dbReference type="Proteomes" id="UP000655830"/>
    </source>
</evidence>
<dbReference type="PANTHER" id="PTHR43133:SF60">
    <property type="entry name" value="RNA POLYMERASE SIGMA FACTOR SIGV"/>
    <property type="match status" value="1"/>
</dbReference>
<sequence length="173" mass="20960">MEIEQMIYEHKDQLYRLCLYLEKDKERADDLFQDTWVKVLEKLHTYDASRAFYPWLTQIAVNTYRDKLRRFRLELKRRCYEESQLEQLGDKEESIENTFIYKEELGMILEGIKALPDKYKLPLLLVFNEKLSYKEAGEILGIPERLVKSRIYDGRQKLKKLLGKEELQWMINN</sequence>
<evidence type="ECO:0000256" key="1">
    <source>
        <dbReference type="ARBA" id="ARBA00010641"/>
    </source>
</evidence>
<dbReference type="InterPro" id="IPR013324">
    <property type="entry name" value="RNA_pol_sigma_r3/r4-like"/>
</dbReference>
<dbReference type="GO" id="GO:0006352">
    <property type="term" value="P:DNA-templated transcription initiation"/>
    <property type="evidence" value="ECO:0007669"/>
    <property type="project" value="InterPro"/>
</dbReference>
<dbReference type="SUPFAM" id="SSF88659">
    <property type="entry name" value="Sigma3 and sigma4 domains of RNA polymerase sigma factors"/>
    <property type="match status" value="1"/>
</dbReference>
<reference evidence="7" key="1">
    <citation type="submission" date="2020-08" db="EMBL/GenBank/DDBJ databases">
        <title>Genome public.</title>
        <authorList>
            <person name="Liu C."/>
            <person name="Sun Q."/>
        </authorList>
    </citation>
    <scope>NUCLEOTIDE SEQUENCE</scope>
    <source>
        <strain evidence="7">NSJ-12</strain>
    </source>
</reference>
<evidence type="ECO:0000256" key="3">
    <source>
        <dbReference type="ARBA" id="ARBA00023082"/>
    </source>
</evidence>
<evidence type="ECO:0000313" key="7">
    <source>
        <dbReference type="EMBL" id="MBC8579831.1"/>
    </source>
</evidence>
<evidence type="ECO:0000256" key="4">
    <source>
        <dbReference type="ARBA" id="ARBA00023163"/>
    </source>
</evidence>
<evidence type="ECO:0000259" key="6">
    <source>
        <dbReference type="Pfam" id="PF08281"/>
    </source>
</evidence>
<dbReference type="AlphaFoldDB" id="A0A926IER7"/>
<dbReference type="NCBIfam" id="TIGR02937">
    <property type="entry name" value="sigma70-ECF"/>
    <property type="match status" value="1"/>
</dbReference>
<dbReference type="InterPro" id="IPR013325">
    <property type="entry name" value="RNA_pol_sigma_r2"/>
</dbReference>
<protein>
    <submittedName>
        <fullName evidence="7">RNA polymerase sigma factor</fullName>
    </submittedName>
</protein>
<dbReference type="GO" id="GO:0003677">
    <property type="term" value="F:DNA binding"/>
    <property type="evidence" value="ECO:0007669"/>
    <property type="project" value="InterPro"/>
</dbReference>
<dbReference type="InterPro" id="IPR014284">
    <property type="entry name" value="RNA_pol_sigma-70_dom"/>
</dbReference>
<dbReference type="EMBL" id="JACRSY010000014">
    <property type="protein sequence ID" value="MBC8579831.1"/>
    <property type="molecule type" value="Genomic_DNA"/>
</dbReference>
<gene>
    <name evidence="7" type="ORF">H8718_09860</name>
</gene>
<accession>A0A926IER7</accession>
<dbReference type="RefSeq" id="WP_249332749.1">
    <property type="nucleotide sequence ID" value="NZ_JACRSY010000014.1"/>
</dbReference>
<dbReference type="SUPFAM" id="SSF88946">
    <property type="entry name" value="Sigma2 domain of RNA polymerase sigma factors"/>
    <property type="match status" value="1"/>
</dbReference>
<dbReference type="InterPro" id="IPR007627">
    <property type="entry name" value="RNA_pol_sigma70_r2"/>
</dbReference>
<keyword evidence="2" id="KW-0805">Transcription regulation</keyword>
<organism evidence="7 8">
    <name type="scientific">Zhenhengia yiwuensis</name>
    <dbReference type="NCBI Taxonomy" id="2763666"/>
    <lineage>
        <taxon>Bacteria</taxon>
        <taxon>Bacillati</taxon>
        <taxon>Bacillota</taxon>
        <taxon>Clostridia</taxon>
        <taxon>Lachnospirales</taxon>
        <taxon>Lachnospiraceae</taxon>
        <taxon>Zhenhengia</taxon>
    </lineage>
</organism>
<keyword evidence="8" id="KW-1185">Reference proteome</keyword>
<evidence type="ECO:0000259" key="5">
    <source>
        <dbReference type="Pfam" id="PF04542"/>
    </source>
</evidence>
<comment type="similarity">
    <text evidence="1">Belongs to the sigma-70 factor family. ECF subfamily.</text>
</comment>
<comment type="caution">
    <text evidence="7">The sequence shown here is derived from an EMBL/GenBank/DDBJ whole genome shotgun (WGS) entry which is preliminary data.</text>
</comment>
<dbReference type="Pfam" id="PF04542">
    <property type="entry name" value="Sigma70_r2"/>
    <property type="match status" value="1"/>
</dbReference>
<feature type="domain" description="RNA polymerase sigma-70 region 2" evidence="5">
    <location>
        <begin position="9"/>
        <end position="70"/>
    </location>
</feature>
<keyword evidence="3" id="KW-0731">Sigma factor</keyword>
<dbReference type="CDD" id="cd06171">
    <property type="entry name" value="Sigma70_r4"/>
    <property type="match status" value="1"/>
</dbReference>